<dbReference type="Proteomes" id="UP000266178">
    <property type="component" value="Unassembled WGS sequence"/>
</dbReference>
<dbReference type="EMBL" id="QWLB01000002">
    <property type="protein sequence ID" value="RIH93852.1"/>
    <property type="molecule type" value="Genomic_DNA"/>
</dbReference>
<evidence type="ECO:0000313" key="4">
    <source>
        <dbReference type="Proteomes" id="UP000266178"/>
    </source>
</evidence>
<dbReference type="InterPro" id="IPR002744">
    <property type="entry name" value="MIP18-like"/>
</dbReference>
<evidence type="ECO:0000313" key="3">
    <source>
        <dbReference type="EMBL" id="RIH93852.1"/>
    </source>
</evidence>
<gene>
    <name evidence="3" type="primary">paaD_1</name>
    <name evidence="3" type="ORF">Mgrana_00201</name>
</gene>
<organism evidence="3 4">
    <name type="scientific">Meiothermus granaticius NBRC 107808</name>
    <dbReference type="NCBI Taxonomy" id="1227551"/>
    <lineage>
        <taxon>Bacteria</taxon>
        <taxon>Thermotogati</taxon>
        <taxon>Deinococcota</taxon>
        <taxon>Deinococci</taxon>
        <taxon>Thermales</taxon>
        <taxon>Thermaceae</taxon>
        <taxon>Meiothermus</taxon>
    </lineage>
</organism>
<name>A0A399FF49_9DEIN</name>
<dbReference type="InterPro" id="IPR052339">
    <property type="entry name" value="Fe-S_Maturation_MIP18"/>
</dbReference>
<sequence length="163" mass="17831">MVSPAPWPSAEAVWAALEGIPDPEIPVVNVVEMGIVREVQVHEGRATITMTPTFSGCPALHTIRESLEHAVRKLGLEAEVRTVLSPPWSTDWISPEAKQRLERYGIAPPKPVGDLIQLEPSPTRCPRCGSLDTTLKNSFGSTLCKSIYVCNTCHEPFEGFKAV</sequence>
<dbReference type="SUPFAM" id="SSF117916">
    <property type="entry name" value="Fe-S cluster assembly (FSCA) domain-like"/>
    <property type="match status" value="1"/>
</dbReference>
<reference evidence="3 4" key="1">
    <citation type="submission" date="2018-08" db="EMBL/GenBank/DDBJ databases">
        <title>Meiothermus granaticius genome AF-68 sequencing project.</title>
        <authorList>
            <person name="Da Costa M.S."/>
            <person name="Albuquerque L."/>
            <person name="Raposo P."/>
            <person name="Froufe H.J.C."/>
            <person name="Barroso C.S."/>
            <person name="Egas C."/>
        </authorList>
    </citation>
    <scope>NUCLEOTIDE SEQUENCE [LARGE SCALE GENOMIC DNA]</scope>
    <source>
        <strain evidence="3 4">AF-68</strain>
    </source>
</reference>
<dbReference type="PANTHER" id="PTHR42831:SF3">
    <property type="entry name" value="1,2-PHENYLACETYL-COA EPOXIDASE, SUBUNIT D-RELATED"/>
    <property type="match status" value="1"/>
</dbReference>
<dbReference type="Pfam" id="PF01883">
    <property type="entry name" value="FeS_assembly_P"/>
    <property type="match status" value="1"/>
</dbReference>
<feature type="domain" description="PaaD zinc beta ribbon" evidence="2">
    <location>
        <begin position="120"/>
        <end position="161"/>
    </location>
</feature>
<dbReference type="InterPro" id="IPR011883">
    <property type="entry name" value="PaaD-like"/>
</dbReference>
<evidence type="ECO:0000259" key="2">
    <source>
        <dbReference type="Pfam" id="PF23451"/>
    </source>
</evidence>
<dbReference type="InterPro" id="IPR056572">
    <property type="entry name" value="Zn_ribbon_PaaD"/>
</dbReference>
<dbReference type="Gene3D" id="3.30.300.130">
    <property type="entry name" value="Fe-S cluster assembly (FSCA)"/>
    <property type="match status" value="1"/>
</dbReference>
<dbReference type="NCBIfam" id="TIGR02159">
    <property type="entry name" value="PA_CoA_Oxy4"/>
    <property type="match status" value="1"/>
</dbReference>
<dbReference type="AlphaFoldDB" id="A0A399FF49"/>
<comment type="caution">
    <text evidence="3">The sequence shown here is derived from an EMBL/GenBank/DDBJ whole genome shotgun (WGS) entry which is preliminary data.</text>
</comment>
<feature type="domain" description="MIP18 family-like" evidence="1">
    <location>
        <begin position="11"/>
        <end position="80"/>
    </location>
</feature>
<keyword evidence="4" id="KW-1185">Reference proteome</keyword>
<proteinExistence type="predicted"/>
<dbReference type="PANTHER" id="PTHR42831">
    <property type="entry name" value="FE-S PROTEIN MATURATION AUXILIARY FACTOR YITW"/>
    <property type="match status" value="1"/>
</dbReference>
<dbReference type="InterPro" id="IPR034904">
    <property type="entry name" value="FSCA_dom_sf"/>
</dbReference>
<dbReference type="OrthoDB" id="3684942at2"/>
<dbReference type="RefSeq" id="WP_119355737.1">
    <property type="nucleotide sequence ID" value="NZ_BJXM01000004.1"/>
</dbReference>
<dbReference type="Pfam" id="PF23451">
    <property type="entry name" value="Zn_ribbon_PaaD"/>
    <property type="match status" value="1"/>
</dbReference>
<accession>A0A399FF49</accession>
<protein>
    <submittedName>
        <fullName evidence="3">Putative 1,2-phenylacetyl-CoA epoxidase, subunit D</fullName>
    </submittedName>
</protein>
<evidence type="ECO:0000259" key="1">
    <source>
        <dbReference type="Pfam" id="PF01883"/>
    </source>
</evidence>